<evidence type="ECO:0000256" key="5">
    <source>
        <dbReference type="ARBA" id="ARBA00023004"/>
    </source>
</evidence>
<evidence type="ECO:0000256" key="3">
    <source>
        <dbReference type="ARBA" id="ARBA00022723"/>
    </source>
</evidence>
<evidence type="ECO:0000313" key="7">
    <source>
        <dbReference type="EMBL" id="NUB93000.1"/>
    </source>
</evidence>
<dbReference type="InterPro" id="IPR004294">
    <property type="entry name" value="Carotenoid_Oase"/>
</dbReference>
<reference evidence="7" key="1">
    <citation type="submission" date="2020-06" db="EMBL/GenBank/DDBJ databases">
        <title>Haloterrigena sp. nov., an extremely halophilic archaeon isolated from a saline sediment.</title>
        <authorList>
            <person name="Liu B.-B."/>
        </authorList>
    </citation>
    <scope>NUCLEOTIDE SEQUENCE</scope>
    <source>
        <strain evidence="7">SYSU A121-1</strain>
    </source>
</reference>
<keyword evidence="4" id="KW-0560">Oxidoreductase</keyword>
<dbReference type="RefSeq" id="WP_174702765.1">
    <property type="nucleotide sequence ID" value="NZ_JABURA010000001.1"/>
</dbReference>
<dbReference type="AlphaFoldDB" id="A0A8J8GPR4"/>
<proteinExistence type="inferred from homology"/>
<dbReference type="OrthoDB" id="199596at2157"/>
<evidence type="ECO:0000256" key="4">
    <source>
        <dbReference type="ARBA" id="ARBA00023002"/>
    </source>
</evidence>
<evidence type="ECO:0000313" key="8">
    <source>
        <dbReference type="Proteomes" id="UP000728647"/>
    </source>
</evidence>
<dbReference type="GO" id="GO:0010436">
    <property type="term" value="F:carotenoid dioxygenase activity"/>
    <property type="evidence" value="ECO:0007669"/>
    <property type="project" value="TreeGrafter"/>
</dbReference>
<gene>
    <name evidence="7" type="ORF">HT576_18495</name>
</gene>
<dbReference type="Pfam" id="PF03055">
    <property type="entry name" value="RPE65"/>
    <property type="match status" value="1"/>
</dbReference>
<keyword evidence="5" id="KW-0408">Iron</keyword>
<dbReference type="EMBL" id="JABURA010000001">
    <property type="protein sequence ID" value="NUB93000.1"/>
    <property type="molecule type" value="Genomic_DNA"/>
</dbReference>
<dbReference type="PANTHER" id="PTHR10543:SF24">
    <property type="entry name" value="CAROTENOID ISOMEROOXYGENASE"/>
    <property type="match status" value="1"/>
</dbReference>
<keyword evidence="3" id="KW-0479">Metal-binding</keyword>
<evidence type="ECO:0000256" key="2">
    <source>
        <dbReference type="ARBA" id="ARBA00006787"/>
    </source>
</evidence>
<comment type="caution">
    <text evidence="7">The sequence shown here is derived from an EMBL/GenBank/DDBJ whole genome shotgun (WGS) entry which is preliminary data.</text>
</comment>
<feature type="compositionally biased region" description="Basic and acidic residues" evidence="6">
    <location>
        <begin position="1"/>
        <end position="16"/>
    </location>
</feature>
<accession>A0A8J8GPR4</accession>
<feature type="region of interest" description="Disordered" evidence="6">
    <location>
        <begin position="1"/>
        <end position="38"/>
    </location>
</feature>
<dbReference type="Proteomes" id="UP000728647">
    <property type="component" value="Unassembled WGS sequence"/>
</dbReference>
<name>A0A8J8GPR4_9EURY</name>
<feature type="compositionally biased region" description="Basic and acidic residues" evidence="6">
    <location>
        <begin position="23"/>
        <end position="38"/>
    </location>
</feature>
<sequence>MPPGHRPADRCSNDRTTDDDDGDANRSVERGDRESTASAALERRDVLGTGTVAVGALLGGCIGGSESSDTASVDERHPGFRSLEREVADRSLPVEGTFPSWLEGTLLRTGPAKFEVGDRHLRHWFDGFAMLHRFAIDDGAVTYSNRFLETRAYEHATDEGELGYREFATDPCRRIWERFFTLFSDTTTDNANVSVATHADRFRAMTETPMPVEFDPETLETLGVVADGTDLGDLTTAHPHRDDGETINYVTDLSRTSEYRVFRMPDGEHERDVFATVSRDRPAYMHSFGLTDRYVILAEFPFVVDPLEFLVRDRPFIENYEWVPDRGTRFLVIERATGAVVSTHETDAFFAFHHVNAFEDGDDLVVDVVAYDDASIVEDLYLEAIRSEGYSPDGGRLDRFRLGETVARETLYEGPIELPGINYDRVNAEPYRYAYGVGNRENPPRDVPNTLVKVDVETGAASEWEEPGTYAGEPVFVESPDATAEDDGVILSVVLDAAAERSFLLVLDAGTFEELARAPAPHHIPLGFHGVFSDL</sequence>
<dbReference type="GO" id="GO:0046872">
    <property type="term" value="F:metal ion binding"/>
    <property type="evidence" value="ECO:0007669"/>
    <property type="project" value="UniProtKB-KW"/>
</dbReference>
<dbReference type="PANTHER" id="PTHR10543">
    <property type="entry name" value="BETA-CAROTENE DIOXYGENASE"/>
    <property type="match status" value="1"/>
</dbReference>
<organism evidence="7 8">
    <name type="scientific">Haloterrigena gelatinilytica</name>
    <dbReference type="NCBI Taxonomy" id="2741724"/>
    <lineage>
        <taxon>Archaea</taxon>
        <taxon>Methanobacteriati</taxon>
        <taxon>Methanobacteriota</taxon>
        <taxon>Stenosarchaea group</taxon>
        <taxon>Halobacteria</taxon>
        <taxon>Halobacteriales</taxon>
        <taxon>Natrialbaceae</taxon>
        <taxon>Haloterrigena</taxon>
    </lineage>
</organism>
<evidence type="ECO:0000256" key="1">
    <source>
        <dbReference type="ARBA" id="ARBA00001954"/>
    </source>
</evidence>
<comment type="similarity">
    <text evidence="2">Belongs to the carotenoid oxygenase family.</text>
</comment>
<evidence type="ECO:0000256" key="6">
    <source>
        <dbReference type="SAM" id="MobiDB-lite"/>
    </source>
</evidence>
<dbReference type="GO" id="GO:0016121">
    <property type="term" value="P:carotene catabolic process"/>
    <property type="evidence" value="ECO:0007669"/>
    <property type="project" value="TreeGrafter"/>
</dbReference>
<comment type="cofactor">
    <cofactor evidence="1">
        <name>Fe(2+)</name>
        <dbReference type="ChEBI" id="CHEBI:29033"/>
    </cofactor>
</comment>
<protein>
    <submittedName>
        <fullName evidence="7">Carotenoid oxygenase family protein</fullName>
    </submittedName>
</protein>